<name>A0A1Z5HS72_9FIRM</name>
<keyword evidence="2" id="KW-1185">Reference proteome</keyword>
<dbReference type="Proteomes" id="UP000197032">
    <property type="component" value="Unassembled WGS sequence"/>
</dbReference>
<evidence type="ECO:0000313" key="2">
    <source>
        <dbReference type="Proteomes" id="UP000197032"/>
    </source>
</evidence>
<sequence>MKLRPNWKRLVGLVLLLLVIWAAYRVYQEKNRIIPPEVVNEALSRTLAAKSFRYRVEVKTLRNGRETIISRVEGERADENTFRIKGEILSQKAEIYHVGDKTYFLDPVSEKWLVTPGGGLFQNEFFMTELNPLASFRFPVVEDAQYLGTEEIRKRKTYVFRCQPEVNNNFLETYWEDFEYQLWVDRKSRRLVRGIIKARNRKDPEHFLSVKVDLFDFNTEIKIEPPRI</sequence>
<dbReference type="OrthoDB" id="1721427at2"/>
<gene>
    <name evidence="1" type="ORF">KKC1_13400</name>
</gene>
<dbReference type="RefSeq" id="WP_088553593.1">
    <property type="nucleotide sequence ID" value="NZ_BDGJ01000060.1"/>
</dbReference>
<dbReference type="EMBL" id="BDGJ01000060">
    <property type="protein sequence ID" value="GAW92181.1"/>
    <property type="molecule type" value="Genomic_DNA"/>
</dbReference>
<dbReference type="AlphaFoldDB" id="A0A1Z5HS72"/>
<dbReference type="Gene3D" id="2.50.20.20">
    <property type="match status" value="1"/>
</dbReference>
<reference evidence="2" key="1">
    <citation type="journal article" date="2017" name="Appl. Environ. Microbiol.">
        <title>Genomic analysis of Calderihabitans maritimus KKC1, a thermophilic hydrogenogenic carboxydotrophic bacterium isolated from marine sediment.</title>
        <authorList>
            <person name="Omae K."/>
            <person name="Yoneda Y."/>
            <person name="Fukuyama Y."/>
            <person name="Yoshida T."/>
            <person name="Sako Y."/>
        </authorList>
    </citation>
    <scope>NUCLEOTIDE SEQUENCE [LARGE SCALE GENOMIC DNA]</scope>
    <source>
        <strain evidence="2">KKC1</strain>
    </source>
</reference>
<organism evidence="1 2">
    <name type="scientific">Calderihabitans maritimus</name>
    <dbReference type="NCBI Taxonomy" id="1246530"/>
    <lineage>
        <taxon>Bacteria</taxon>
        <taxon>Bacillati</taxon>
        <taxon>Bacillota</taxon>
        <taxon>Clostridia</taxon>
        <taxon>Neomoorellales</taxon>
        <taxon>Calderihabitantaceae</taxon>
        <taxon>Calderihabitans</taxon>
    </lineage>
</organism>
<comment type="caution">
    <text evidence="1">The sequence shown here is derived from an EMBL/GenBank/DDBJ whole genome shotgun (WGS) entry which is preliminary data.</text>
</comment>
<evidence type="ECO:0000313" key="1">
    <source>
        <dbReference type="EMBL" id="GAW92181.1"/>
    </source>
</evidence>
<protein>
    <submittedName>
        <fullName evidence="1">NAD-dependent aldehyde dehydrogenases</fullName>
    </submittedName>
</protein>
<accession>A0A1Z5HS72</accession>
<proteinExistence type="predicted"/>